<dbReference type="InterPro" id="IPR050109">
    <property type="entry name" value="HTH-type_TetR-like_transc_reg"/>
</dbReference>
<dbReference type="KEGG" id="erz:ER308_10195"/>
<dbReference type="GO" id="GO:0003700">
    <property type="term" value="F:DNA-binding transcription factor activity"/>
    <property type="evidence" value="ECO:0007669"/>
    <property type="project" value="TreeGrafter"/>
</dbReference>
<evidence type="ECO:0000256" key="3">
    <source>
        <dbReference type="ARBA" id="ARBA00023163"/>
    </source>
</evidence>
<keyword evidence="3" id="KW-0804">Transcription</keyword>
<evidence type="ECO:0000259" key="5">
    <source>
        <dbReference type="PROSITE" id="PS50977"/>
    </source>
</evidence>
<dbReference type="EMBL" id="CP036402">
    <property type="protein sequence ID" value="QBI19892.1"/>
    <property type="molecule type" value="Genomic_DNA"/>
</dbReference>
<evidence type="ECO:0000256" key="2">
    <source>
        <dbReference type="ARBA" id="ARBA00023125"/>
    </source>
</evidence>
<keyword evidence="7" id="KW-1185">Reference proteome</keyword>
<evidence type="ECO:0000313" key="7">
    <source>
        <dbReference type="Proteomes" id="UP000291469"/>
    </source>
</evidence>
<keyword evidence="2 4" id="KW-0238">DNA-binding</keyword>
<dbReference type="InterPro" id="IPR001647">
    <property type="entry name" value="HTH_TetR"/>
</dbReference>
<dbReference type="Gene3D" id="1.10.10.60">
    <property type="entry name" value="Homeodomain-like"/>
    <property type="match status" value="1"/>
</dbReference>
<reference evidence="6 7" key="1">
    <citation type="submission" date="2019-01" db="EMBL/GenBank/DDBJ databases">
        <title>Egibacter rhizosphaerae EGI 80759T.</title>
        <authorList>
            <person name="Chen D.-D."/>
            <person name="Tian Y."/>
            <person name="Jiao J.-Y."/>
            <person name="Zhang X.-T."/>
            <person name="Zhang Y.-G."/>
            <person name="Zhang Y."/>
            <person name="Xiao M."/>
            <person name="Shu W.-S."/>
            <person name="Li W.-J."/>
        </authorList>
    </citation>
    <scope>NUCLEOTIDE SEQUENCE [LARGE SCALE GENOMIC DNA]</scope>
    <source>
        <strain evidence="6 7">EGI 80759</strain>
    </source>
</reference>
<protein>
    <submittedName>
        <fullName evidence="6">TetR family transcriptional regulator</fullName>
    </submittedName>
</protein>
<organism evidence="6 7">
    <name type="scientific">Egibacter rhizosphaerae</name>
    <dbReference type="NCBI Taxonomy" id="1670831"/>
    <lineage>
        <taxon>Bacteria</taxon>
        <taxon>Bacillati</taxon>
        <taxon>Actinomycetota</taxon>
        <taxon>Nitriliruptoria</taxon>
        <taxon>Egibacterales</taxon>
        <taxon>Egibacteraceae</taxon>
        <taxon>Egibacter</taxon>
    </lineage>
</organism>
<name>A0A411YFJ4_9ACTN</name>
<dbReference type="OrthoDB" id="4746440at2"/>
<dbReference type="Pfam" id="PF17754">
    <property type="entry name" value="TetR_C_14"/>
    <property type="match status" value="1"/>
</dbReference>
<dbReference type="InterPro" id="IPR041347">
    <property type="entry name" value="MftR_C"/>
</dbReference>
<evidence type="ECO:0000256" key="1">
    <source>
        <dbReference type="ARBA" id="ARBA00023015"/>
    </source>
</evidence>
<dbReference type="PANTHER" id="PTHR30055">
    <property type="entry name" value="HTH-TYPE TRANSCRIPTIONAL REGULATOR RUTR"/>
    <property type="match status" value="1"/>
</dbReference>
<dbReference type="PANTHER" id="PTHR30055:SF234">
    <property type="entry name" value="HTH-TYPE TRANSCRIPTIONAL REGULATOR BETI"/>
    <property type="match status" value="1"/>
</dbReference>
<dbReference type="Gene3D" id="1.10.357.10">
    <property type="entry name" value="Tetracycline Repressor, domain 2"/>
    <property type="match status" value="1"/>
</dbReference>
<dbReference type="Pfam" id="PF00440">
    <property type="entry name" value="TetR_N"/>
    <property type="match status" value="1"/>
</dbReference>
<feature type="DNA-binding region" description="H-T-H motif" evidence="4">
    <location>
        <begin position="35"/>
        <end position="54"/>
    </location>
</feature>
<dbReference type="AlphaFoldDB" id="A0A411YFJ4"/>
<dbReference type="GO" id="GO:0000976">
    <property type="term" value="F:transcription cis-regulatory region binding"/>
    <property type="evidence" value="ECO:0007669"/>
    <property type="project" value="TreeGrafter"/>
</dbReference>
<sequence length="196" mass="21809">MAKTGLRERKRLAAMRRIQETAFELFERDGYDAVTIEQIADQAEVSPSSVYRYFGTKERVVLWDEYDPPAFERFAAELREHPPLEAMRLAIDLVGAQFLGPDRARVERTTRLAFEEPAVTAAMRQELDAAAEAIAELVADARAMHRDDLAVQVFARAVVAAIEAALRTWHAGGFEASLVDLLHDALGALEGGLDLR</sequence>
<evidence type="ECO:0000313" key="6">
    <source>
        <dbReference type="EMBL" id="QBI19892.1"/>
    </source>
</evidence>
<dbReference type="InterPro" id="IPR009057">
    <property type="entry name" value="Homeodomain-like_sf"/>
</dbReference>
<accession>A0A411YFJ4</accession>
<dbReference type="PROSITE" id="PS50977">
    <property type="entry name" value="HTH_TETR_2"/>
    <property type="match status" value="1"/>
</dbReference>
<keyword evidence="1" id="KW-0805">Transcription regulation</keyword>
<dbReference type="Proteomes" id="UP000291469">
    <property type="component" value="Chromosome"/>
</dbReference>
<feature type="domain" description="HTH tetR-type" evidence="5">
    <location>
        <begin position="12"/>
        <end position="72"/>
    </location>
</feature>
<dbReference type="PRINTS" id="PR00455">
    <property type="entry name" value="HTHTETR"/>
</dbReference>
<evidence type="ECO:0000256" key="4">
    <source>
        <dbReference type="PROSITE-ProRule" id="PRU00335"/>
    </source>
</evidence>
<gene>
    <name evidence="6" type="ORF">ER308_10195</name>
</gene>
<dbReference type="RefSeq" id="WP_131154889.1">
    <property type="nucleotide sequence ID" value="NZ_CP036402.1"/>
</dbReference>
<dbReference type="SUPFAM" id="SSF46689">
    <property type="entry name" value="Homeodomain-like"/>
    <property type="match status" value="1"/>
</dbReference>
<proteinExistence type="predicted"/>